<gene>
    <name evidence="1" type="ORF">ABC969_11055</name>
</gene>
<sequence>MMPPSPMAAIRAVEHGAGVRRNQLTQLVIAGARAEALRLCHTMFAEGDDPIRFLDDRFMDCLRGQDIHRAGEYAALLSTLLWGSQWLREEDGPPVFPNQTRVFLTASKLRHDWEQISYLRARGILGDQFEPILAHYQKLIEAMRPAGRETPREVPTPLDPENSARIGHVYNRILHRRSTPRVPRALSASWSAGQVEDEYLASRCGIAIVDEFLSRDALESLRLFCLESTVWSGNRYNHGRLGAFFRDGFNCPLLLQVAEELRDALPRVIGRNYPLQQLWAFKIGQPLPADSTIHADFAAINVNFWITPTSANRDESSGGMVIYDAQAPLNWNFDFYNGNLDAIGAYLQRKQASSIRVPYRQNRAIIFNSDLFHATEAVDFDPDYENHRINITMLFGYRHQDMHHLDSRLDPAAPRPALGASGWRSAAFRR</sequence>
<accession>A0ABU9XU27</accession>
<protein>
    <submittedName>
        <fullName evidence="1">Uncharacterized protein</fullName>
    </submittedName>
</protein>
<reference evidence="1 2" key="1">
    <citation type="submission" date="2024-05" db="EMBL/GenBank/DDBJ databases">
        <authorList>
            <person name="Liu Q."/>
            <person name="Xin Y.-H."/>
        </authorList>
    </citation>
    <scope>NUCLEOTIDE SEQUENCE [LARGE SCALE GENOMIC DNA]</scope>
    <source>
        <strain evidence="1 2">CGMCC 1.15349</strain>
    </source>
</reference>
<name>A0ABU9XU27_9SPHN</name>
<evidence type="ECO:0000313" key="2">
    <source>
        <dbReference type="Proteomes" id="UP001404104"/>
    </source>
</evidence>
<proteinExistence type="predicted"/>
<evidence type="ECO:0000313" key="1">
    <source>
        <dbReference type="EMBL" id="MEN2786956.1"/>
    </source>
</evidence>
<dbReference type="EMBL" id="JBDIMF010000004">
    <property type="protein sequence ID" value="MEN2786956.1"/>
    <property type="molecule type" value="Genomic_DNA"/>
</dbReference>
<comment type="caution">
    <text evidence="1">The sequence shown here is derived from an EMBL/GenBank/DDBJ whole genome shotgun (WGS) entry which is preliminary data.</text>
</comment>
<organism evidence="1 2">
    <name type="scientific">Sphingomonas qilianensis</name>
    <dbReference type="NCBI Taxonomy" id="1736690"/>
    <lineage>
        <taxon>Bacteria</taxon>
        <taxon>Pseudomonadati</taxon>
        <taxon>Pseudomonadota</taxon>
        <taxon>Alphaproteobacteria</taxon>
        <taxon>Sphingomonadales</taxon>
        <taxon>Sphingomonadaceae</taxon>
        <taxon>Sphingomonas</taxon>
    </lineage>
</organism>
<dbReference type="RefSeq" id="WP_345864957.1">
    <property type="nucleotide sequence ID" value="NZ_JBDIMF010000004.1"/>
</dbReference>
<dbReference type="Proteomes" id="UP001404104">
    <property type="component" value="Unassembled WGS sequence"/>
</dbReference>
<keyword evidence="2" id="KW-1185">Reference proteome</keyword>